<sequence length="204" mass="23082">MTAIPLTVRLASTAWIILWVTVVLNNQGPQNFFWLCNMAKFIVLFAIWRGDRLLISSQAGVMTLVGIGWTLDLFLGLLLGGSPTGFTDYMFGDELAPVARAVSLYHVALPPLMIWLVWRLGYDRRGPWLQCLIGALGVVGAWLFTEPYRNVNWVWSPFGVEQTWMPDPLWVLVLIVAYPLVLYFPGHWLLLGIKRLLPARSTQP</sequence>
<organism evidence="2 3">
    <name type="scientific">Natronospira elongata</name>
    <dbReference type="NCBI Taxonomy" id="3110268"/>
    <lineage>
        <taxon>Bacteria</taxon>
        <taxon>Pseudomonadati</taxon>
        <taxon>Pseudomonadota</taxon>
        <taxon>Gammaproteobacteria</taxon>
        <taxon>Natronospirales</taxon>
        <taxon>Natronospiraceae</taxon>
        <taxon>Natronospira</taxon>
    </lineage>
</organism>
<feature type="transmembrane region" description="Helical" evidence="1">
    <location>
        <begin position="7"/>
        <end position="25"/>
    </location>
</feature>
<accession>A0AAP6JFG2</accession>
<gene>
    <name evidence="2" type="ORF">VCB98_07390</name>
</gene>
<feature type="transmembrane region" description="Helical" evidence="1">
    <location>
        <begin position="169"/>
        <end position="191"/>
    </location>
</feature>
<keyword evidence="1" id="KW-1133">Transmembrane helix</keyword>
<evidence type="ECO:0000313" key="2">
    <source>
        <dbReference type="EMBL" id="MEA5445637.1"/>
    </source>
</evidence>
<name>A0AAP6JFG2_9GAMM</name>
<keyword evidence="3" id="KW-1185">Reference proteome</keyword>
<evidence type="ECO:0008006" key="4">
    <source>
        <dbReference type="Google" id="ProtNLM"/>
    </source>
</evidence>
<evidence type="ECO:0000313" key="3">
    <source>
        <dbReference type="Proteomes" id="UP001302316"/>
    </source>
</evidence>
<dbReference type="AlphaFoldDB" id="A0AAP6JFG2"/>
<feature type="transmembrane region" description="Helical" evidence="1">
    <location>
        <begin position="31"/>
        <end position="48"/>
    </location>
</feature>
<keyword evidence="1" id="KW-0472">Membrane</keyword>
<feature type="transmembrane region" description="Helical" evidence="1">
    <location>
        <begin position="128"/>
        <end position="145"/>
    </location>
</feature>
<dbReference type="Proteomes" id="UP001302316">
    <property type="component" value="Unassembled WGS sequence"/>
</dbReference>
<evidence type="ECO:0000256" key="1">
    <source>
        <dbReference type="SAM" id="Phobius"/>
    </source>
</evidence>
<dbReference type="RefSeq" id="WP_346051283.1">
    <property type="nucleotide sequence ID" value="NZ_JAYGII010000013.1"/>
</dbReference>
<keyword evidence="1" id="KW-0812">Transmembrane</keyword>
<dbReference type="EMBL" id="JAYGII010000013">
    <property type="protein sequence ID" value="MEA5445637.1"/>
    <property type="molecule type" value="Genomic_DNA"/>
</dbReference>
<proteinExistence type="predicted"/>
<feature type="transmembrane region" description="Helical" evidence="1">
    <location>
        <begin position="60"/>
        <end position="82"/>
    </location>
</feature>
<protein>
    <recommendedName>
        <fullName evidence="4">Membrane-associated protein</fullName>
    </recommendedName>
</protein>
<comment type="caution">
    <text evidence="2">The sequence shown here is derived from an EMBL/GenBank/DDBJ whole genome shotgun (WGS) entry which is preliminary data.</text>
</comment>
<reference evidence="2 3" key="1">
    <citation type="submission" date="2023-12" db="EMBL/GenBank/DDBJ databases">
        <title>Whole-genome sequencing of halo(alkali)philic microorganisms from hypersaline lakes.</title>
        <authorList>
            <person name="Sorokin D.Y."/>
            <person name="Merkel A.Y."/>
            <person name="Messina E."/>
            <person name="Yakimov M."/>
        </authorList>
    </citation>
    <scope>NUCLEOTIDE SEQUENCE [LARGE SCALE GENOMIC DNA]</scope>
    <source>
        <strain evidence="2 3">AB-CW1</strain>
    </source>
</reference>
<feature type="transmembrane region" description="Helical" evidence="1">
    <location>
        <begin position="102"/>
        <end position="121"/>
    </location>
</feature>